<organism evidence="2 3">
    <name type="scientific">Candidatus Azambacteria bacterium RIFCSPHIGHO2_01_FULL_40_24</name>
    <dbReference type="NCBI Taxonomy" id="1797301"/>
    <lineage>
        <taxon>Bacteria</taxon>
        <taxon>Candidatus Azamiibacteriota</taxon>
    </lineage>
</organism>
<dbReference type="Proteomes" id="UP000176431">
    <property type="component" value="Unassembled WGS sequence"/>
</dbReference>
<dbReference type="AlphaFoldDB" id="A0A1F5B3Q5"/>
<evidence type="ECO:0000313" key="2">
    <source>
        <dbReference type="EMBL" id="OGD25257.1"/>
    </source>
</evidence>
<evidence type="ECO:0000256" key="1">
    <source>
        <dbReference type="SAM" id="MobiDB-lite"/>
    </source>
</evidence>
<reference evidence="2 3" key="1">
    <citation type="journal article" date="2016" name="Nat. Commun.">
        <title>Thousands of microbial genomes shed light on interconnected biogeochemical processes in an aquifer system.</title>
        <authorList>
            <person name="Anantharaman K."/>
            <person name="Brown C.T."/>
            <person name="Hug L.A."/>
            <person name="Sharon I."/>
            <person name="Castelle C.J."/>
            <person name="Probst A.J."/>
            <person name="Thomas B.C."/>
            <person name="Singh A."/>
            <person name="Wilkins M.J."/>
            <person name="Karaoz U."/>
            <person name="Brodie E.L."/>
            <person name="Williams K.H."/>
            <person name="Hubbard S.S."/>
            <person name="Banfield J.F."/>
        </authorList>
    </citation>
    <scope>NUCLEOTIDE SEQUENCE [LARGE SCALE GENOMIC DNA]</scope>
</reference>
<gene>
    <name evidence="2" type="ORF">A2819_00065</name>
</gene>
<feature type="region of interest" description="Disordered" evidence="1">
    <location>
        <begin position="1"/>
        <end position="25"/>
    </location>
</feature>
<name>A0A1F5B3Q5_9BACT</name>
<sequence>MKFEQPPQKTPLEHKDISGERRPKYSVEVSGRARAEFFFGLMEETLRNYDEARKQNLEKEKSPFQNMEFFFKKSWDNFTEPVLEYEDMLAEIITKQWESNGAKSRALNSLKEQRAKVVENLKIVMPDFEELDAAEQKKAVAKLYEGYAGFISEKEEQLEQFSGDADRDFSFELRSFLRTKNDTLLKSDMEELLNKKKRQKEARRAHKTQEISSPKE</sequence>
<accession>A0A1F5B3Q5</accession>
<feature type="compositionally biased region" description="Basic residues" evidence="1">
    <location>
        <begin position="195"/>
        <end position="206"/>
    </location>
</feature>
<feature type="compositionally biased region" description="Basic and acidic residues" evidence="1">
    <location>
        <begin position="207"/>
        <end position="216"/>
    </location>
</feature>
<protein>
    <submittedName>
        <fullName evidence="2">Uncharacterized protein</fullName>
    </submittedName>
</protein>
<feature type="region of interest" description="Disordered" evidence="1">
    <location>
        <begin position="195"/>
        <end position="216"/>
    </location>
</feature>
<proteinExistence type="predicted"/>
<evidence type="ECO:0000313" key="3">
    <source>
        <dbReference type="Proteomes" id="UP000176431"/>
    </source>
</evidence>
<feature type="compositionally biased region" description="Basic and acidic residues" evidence="1">
    <location>
        <begin position="11"/>
        <end position="25"/>
    </location>
</feature>
<comment type="caution">
    <text evidence="2">The sequence shown here is derived from an EMBL/GenBank/DDBJ whole genome shotgun (WGS) entry which is preliminary data.</text>
</comment>
<dbReference type="EMBL" id="MEYK01000016">
    <property type="protein sequence ID" value="OGD25257.1"/>
    <property type="molecule type" value="Genomic_DNA"/>
</dbReference>